<dbReference type="SUPFAM" id="SSF52218">
    <property type="entry name" value="Flavoproteins"/>
    <property type="match status" value="1"/>
</dbReference>
<dbReference type="InterPro" id="IPR001226">
    <property type="entry name" value="Flavodoxin_CS"/>
</dbReference>
<accession>A0A6A8M968</accession>
<dbReference type="AlphaFoldDB" id="A0A6A8M968"/>
<gene>
    <name evidence="2" type="ORF">FYJ66_07835</name>
</gene>
<evidence type="ECO:0000313" key="2">
    <source>
        <dbReference type="EMBL" id="MST69491.1"/>
    </source>
</evidence>
<dbReference type="GO" id="GO:0010181">
    <property type="term" value="F:FMN binding"/>
    <property type="evidence" value="ECO:0007669"/>
    <property type="project" value="InterPro"/>
</dbReference>
<feature type="domain" description="Flavodoxin" evidence="1">
    <location>
        <begin position="24"/>
        <end position="151"/>
    </location>
</feature>
<protein>
    <recommendedName>
        <fullName evidence="1">Flavodoxin domain-containing protein</fullName>
    </recommendedName>
</protein>
<dbReference type="InterPro" id="IPR029039">
    <property type="entry name" value="Flavoprotein-like_sf"/>
</dbReference>
<dbReference type="PROSITE" id="PS00201">
    <property type="entry name" value="FLAVODOXIN"/>
    <property type="match status" value="1"/>
</dbReference>
<proteinExistence type="predicted"/>
<evidence type="ECO:0000259" key="1">
    <source>
        <dbReference type="Pfam" id="PF12724"/>
    </source>
</evidence>
<dbReference type="EMBL" id="VUNB01000006">
    <property type="protein sequence ID" value="MST69491.1"/>
    <property type="molecule type" value="Genomic_DNA"/>
</dbReference>
<reference evidence="2" key="1">
    <citation type="submission" date="2019-09" db="EMBL/GenBank/DDBJ databases">
        <title>In-depth cultivation of the pig gut microbiome towards novel bacterial diversity and tailored functional studies.</title>
        <authorList>
            <person name="Wylensek D."/>
            <person name="Hitch T.C.A."/>
            <person name="Clavel T."/>
        </authorList>
    </citation>
    <scope>NUCLEOTIDE SEQUENCE</scope>
    <source>
        <strain evidence="2">RF-744-FAT-WT-3</strain>
    </source>
</reference>
<sequence length="206" mass="23790">MRNPNRQAEKRRALDKEQEKSDTLIVYDSKHGSTEQYAKWLADILDCDAMPYVKNKLGIMSVYQNIIYGGWIQASDITGLNLVLNNYNNFNLGGKNLYVFSTGLGDYSDESYVKLLREYNYIDKLPEDHYYPLPGRFNRDKLNMSGRAMLKAYGDKVFDGLSDHQRELIKTRMDEGYDGVQIEALKPLVDEICRLRAMVMETGMSR</sequence>
<dbReference type="Pfam" id="PF12724">
    <property type="entry name" value="Flavodoxin_5"/>
    <property type="match status" value="1"/>
</dbReference>
<organism evidence="2">
    <name type="scientific">Baileyella intestinalis</name>
    <dbReference type="NCBI Taxonomy" id="2606709"/>
    <lineage>
        <taxon>Bacteria</taxon>
        <taxon>Bacillati</taxon>
        <taxon>Bacillota</taxon>
        <taxon>Clostridia</taxon>
        <taxon>Peptostreptococcales</taxon>
        <taxon>Anaerovoracaceae</taxon>
        <taxon>Baileyella</taxon>
    </lineage>
</organism>
<dbReference type="Gene3D" id="3.40.50.360">
    <property type="match status" value="1"/>
</dbReference>
<dbReference type="InterPro" id="IPR026816">
    <property type="entry name" value="Flavodoxin_dom"/>
</dbReference>
<comment type="caution">
    <text evidence="2">The sequence shown here is derived from an EMBL/GenBank/DDBJ whole genome shotgun (WGS) entry which is preliminary data.</text>
</comment>
<name>A0A6A8M968_9FIRM</name>
<dbReference type="GO" id="GO:0009055">
    <property type="term" value="F:electron transfer activity"/>
    <property type="evidence" value="ECO:0007669"/>
    <property type="project" value="InterPro"/>
</dbReference>
<dbReference type="RefSeq" id="WP_154572961.1">
    <property type="nucleotide sequence ID" value="NZ_JAQXPA010000071.1"/>
</dbReference>